<dbReference type="Gene3D" id="3.80.10.10">
    <property type="entry name" value="Ribonuclease Inhibitor"/>
    <property type="match status" value="3"/>
</dbReference>
<evidence type="ECO:0000313" key="11">
    <source>
        <dbReference type="RefSeq" id="XP_024893667.1"/>
    </source>
</evidence>
<accession>A0A6J1RFX9</accession>
<comment type="subcellular location">
    <subcellularLocation>
        <location evidence="1">Cell membrane</location>
    </subcellularLocation>
</comment>
<proteinExistence type="predicted"/>
<evidence type="ECO:0000256" key="2">
    <source>
        <dbReference type="ARBA" id="ARBA00022475"/>
    </source>
</evidence>
<keyword evidence="3" id="KW-0433">Leucine-rich repeat</keyword>
<dbReference type="GeneID" id="112468627"/>
<evidence type="ECO:0000256" key="3">
    <source>
        <dbReference type="ARBA" id="ARBA00022614"/>
    </source>
</evidence>
<dbReference type="InterPro" id="IPR050328">
    <property type="entry name" value="Dev_Immune_Receptor"/>
</dbReference>
<dbReference type="PROSITE" id="PS51450">
    <property type="entry name" value="LRR"/>
    <property type="match status" value="2"/>
</dbReference>
<dbReference type="InterPro" id="IPR003591">
    <property type="entry name" value="Leu-rich_rpt_typical-subtyp"/>
</dbReference>
<evidence type="ECO:0000256" key="8">
    <source>
        <dbReference type="ARBA" id="ARBA00023136"/>
    </source>
</evidence>
<evidence type="ECO:0000256" key="9">
    <source>
        <dbReference type="SAM" id="SignalP"/>
    </source>
</evidence>
<gene>
    <name evidence="11" type="primary">LOC112468627</name>
</gene>
<keyword evidence="8" id="KW-0472">Membrane</keyword>
<dbReference type="OrthoDB" id="676979at2759"/>
<dbReference type="SUPFAM" id="SSF52058">
    <property type="entry name" value="L domain-like"/>
    <property type="match status" value="1"/>
</dbReference>
<dbReference type="InterPro" id="IPR001611">
    <property type="entry name" value="Leu-rich_rpt"/>
</dbReference>
<evidence type="ECO:0000256" key="1">
    <source>
        <dbReference type="ARBA" id="ARBA00004236"/>
    </source>
</evidence>
<protein>
    <submittedName>
        <fullName evidence="11">Leucine-rich repeat transmembrane neuronal protein 4-like</fullName>
    </submittedName>
</protein>
<dbReference type="InterPro" id="IPR032675">
    <property type="entry name" value="LRR_dom_sf"/>
</dbReference>
<keyword evidence="6" id="KW-0677">Repeat</keyword>
<keyword evidence="10" id="KW-1185">Reference proteome</keyword>
<dbReference type="SMART" id="SM00369">
    <property type="entry name" value="LRR_TYP"/>
    <property type="match status" value="8"/>
</dbReference>
<feature type="non-terminal residue" evidence="11">
    <location>
        <position position="294"/>
    </location>
</feature>
<name>A0A6J1RFX9_9HYME</name>
<keyword evidence="5 9" id="KW-0732">Signal</keyword>
<dbReference type="FunFam" id="3.80.10.10:FF:001438">
    <property type="entry name" value="Uncharacterized protein"/>
    <property type="match status" value="1"/>
</dbReference>
<evidence type="ECO:0000256" key="6">
    <source>
        <dbReference type="ARBA" id="ARBA00022737"/>
    </source>
</evidence>
<dbReference type="RefSeq" id="XP_024893667.1">
    <property type="nucleotide sequence ID" value="XM_025037899.1"/>
</dbReference>
<evidence type="ECO:0000313" key="10">
    <source>
        <dbReference type="Proteomes" id="UP000504618"/>
    </source>
</evidence>
<dbReference type="Proteomes" id="UP000504618">
    <property type="component" value="Unplaced"/>
</dbReference>
<dbReference type="Pfam" id="PF13855">
    <property type="entry name" value="LRR_8"/>
    <property type="match status" value="3"/>
</dbReference>
<evidence type="ECO:0000256" key="7">
    <source>
        <dbReference type="ARBA" id="ARBA00022989"/>
    </source>
</evidence>
<feature type="signal peptide" evidence="9">
    <location>
        <begin position="1"/>
        <end position="20"/>
    </location>
</feature>
<keyword evidence="2" id="KW-1003">Cell membrane</keyword>
<keyword evidence="4" id="KW-0812">Transmembrane</keyword>
<dbReference type="PANTHER" id="PTHR24373:SF398">
    <property type="entry name" value="LEUCINE-RICH REPEAT-CONTAINING G-PROTEIN COUPLED RECEPTOR 6"/>
    <property type="match status" value="1"/>
</dbReference>
<organism evidence="10 11">
    <name type="scientific">Temnothorax curvispinosus</name>
    <dbReference type="NCBI Taxonomy" id="300111"/>
    <lineage>
        <taxon>Eukaryota</taxon>
        <taxon>Metazoa</taxon>
        <taxon>Ecdysozoa</taxon>
        <taxon>Arthropoda</taxon>
        <taxon>Hexapoda</taxon>
        <taxon>Insecta</taxon>
        <taxon>Pterygota</taxon>
        <taxon>Neoptera</taxon>
        <taxon>Endopterygota</taxon>
        <taxon>Hymenoptera</taxon>
        <taxon>Apocrita</taxon>
        <taxon>Aculeata</taxon>
        <taxon>Formicoidea</taxon>
        <taxon>Formicidae</taxon>
        <taxon>Myrmicinae</taxon>
        <taxon>Temnothorax</taxon>
    </lineage>
</organism>
<dbReference type="PANTHER" id="PTHR24373">
    <property type="entry name" value="SLIT RELATED LEUCINE-RICH REPEAT NEURONAL PROTEIN"/>
    <property type="match status" value="1"/>
</dbReference>
<keyword evidence="7" id="KW-1133">Transmembrane helix</keyword>
<dbReference type="GO" id="GO:0005886">
    <property type="term" value="C:plasma membrane"/>
    <property type="evidence" value="ECO:0007669"/>
    <property type="project" value="UniProtKB-SubCell"/>
</dbReference>
<evidence type="ECO:0000256" key="4">
    <source>
        <dbReference type="ARBA" id="ARBA00022692"/>
    </source>
</evidence>
<dbReference type="GO" id="GO:0005615">
    <property type="term" value="C:extracellular space"/>
    <property type="evidence" value="ECO:0007669"/>
    <property type="project" value="TreeGrafter"/>
</dbReference>
<reference evidence="11" key="1">
    <citation type="submission" date="2025-08" db="UniProtKB">
        <authorList>
            <consortium name="RefSeq"/>
        </authorList>
    </citation>
    <scope>IDENTIFICATION</scope>
    <source>
        <tissue evidence="11">Whole body</tissue>
    </source>
</reference>
<dbReference type="GO" id="GO:0031012">
    <property type="term" value="C:extracellular matrix"/>
    <property type="evidence" value="ECO:0007669"/>
    <property type="project" value="TreeGrafter"/>
</dbReference>
<feature type="chain" id="PRO_5026942894" evidence="9">
    <location>
        <begin position="21"/>
        <end position="294"/>
    </location>
</feature>
<evidence type="ECO:0000256" key="5">
    <source>
        <dbReference type="ARBA" id="ARBA00022729"/>
    </source>
</evidence>
<sequence length="294" mass="33142">MSRFLLFFSQVVILFLSARASSEVKKPTCRDNDGYNVCHYKGGLVEVTQSRFEDRLDLSDLDLLAIREDAFKNVSATHLYLNQGNRISVLKRESFRGLPNLERLHLDGNVVPLSGHLFAELGHLQSLSLIFNKIDSIPKDSFAGLSSLMWLYLGHNDIEAIEAESFSNVNPGLLYLWLNSNKISRVAPGSFAGLTELSRLHLDYNRLEELPSGAFRGLNKLEDLYLNDNRITSVSRSLFRDLVSLKRLYLQQNEISALEPGTFRELSQLELLRLDGNKLSHIVVGTFAGLSNLE</sequence>
<dbReference type="AlphaFoldDB" id="A0A6J1RFX9"/>